<sequence length="85" mass="10075">MATIAVVFLIPALITGFYWLDNKYQWRLIAWCNGETQDPFRSDTASEGRDKDQQIQRLEERIAVLEKLVTDPTWQLEQEFKKLKE</sequence>
<evidence type="ECO:0008006" key="3">
    <source>
        <dbReference type="Google" id="ProtNLM"/>
    </source>
</evidence>
<reference evidence="1 2" key="1">
    <citation type="submission" date="2015-12" db="EMBL/GenBank/DDBJ databases">
        <title>Complete genome of Lacimicrobium alkaliphilum KCTC 32984.</title>
        <authorList>
            <person name="Kim S.-G."/>
            <person name="Lee Y.-J."/>
        </authorList>
    </citation>
    <scope>NUCLEOTIDE SEQUENCE [LARGE SCALE GENOMIC DNA]</scope>
    <source>
        <strain evidence="1 2">YelD216</strain>
    </source>
</reference>
<gene>
    <name evidence="1" type="ORF">AT746_19260</name>
</gene>
<dbReference type="Proteomes" id="UP000068447">
    <property type="component" value="Chromosome"/>
</dbReference>
<dbReference type="KEGG" id="lal:AT746_19260"/>
<accession>A0A0U3B524</accession>
<evidence type="ECO:0000313" key="1">
    <source>
        <dbReference type="EMBL" id="ALT00193.1"/>
    </source>
</evidence>
<dbReference type="EMBL" id="CP013650">
    <property type="protein sequence ID" value="ALT00193.1"/>
    <property type="molecule type" value="Genomic_DNA"/>
</dbReference>
<dbReference type="OrthoDB" id="6332987at2"/>
<dbReference type="AlphaFoldDB" id="A0A0U3B524"/>
<organism evidence="1 2">
    <name type="scientific">Lacimicrobium alkaliphilum</name>
    <dbReference type="NCBI Taxonomy" id="1526571"/>
    <lineage>
        <taxon>Bacteria</taxon>
        <taxon>Pseudomonadati</taxon>
        <taxon>Pseudomonadota</taxon>
        <taxon>Gammaproteobacteria</taxon>
        <taxon>Alteromonadales</taxon>
        <taxon>Alteromonadaceae</taxon>
        <taxon>Lacimicrobium</taxon>
    </lineage>
</organism>
<name>A0A0U3B524_9ALTE</name>
<dbReference type="RefSeq" id="WP_062483709.1">
    <property type="nucleotide sequence ID" value="NZ_CP013650.1"/>
</dbReference>
<dbReference type="STRING" id="1526571.AT746_19260"/>
<evidence type="ECO:0000313" key="2">
    <source>
        <dbReference type="Proteomes" id="UP000068447"/>
    </source>
</evidence>
<protein>
    <recommendedName>
        <fullName evidence="3">Phage shock protein B</fullName>
    </recommendedName>
</protein>
<keyword evidence="2" id="KW-1185">Reference proteome</keyword>
<proteinExistence type="predicted"/>